<sequence>MMNWCYYPKYDKIPKHLENILDVFEKNKNDIKSPPERNLHSNEVLKVIREDLEAIDYIVERGKKGKIIIPVLFVKNGKIKKKFEVDAYNENTQTIIEVEAG</sequence>
<organism evidence="1">
    <name type="scientific">marine sediment metagenome</name>
    <dbReference type="NCBI Taxonomy" id="412755"/>
    <lineage>
        <taxon>unclassified sequences</taxon>
        <taxon>metagenomes</taxon>
        <taxon>ecological metagenomes</taxon>
    </lineage>
</organism>
<dbReference type="AlphaFoldDB" id="X1K384"/>
<proteinExistence type="predicted"/>
<reference evidence="1" key="1">
    <citation type="journal article" date="2014" name="Front. Microbiol.">
        <title>High frequency of phylogenetically diverse reductive dehalogenase-homologous genes in deep subseafloor sedimentary metagenomes.</title>
        <authorList>
            <person name="Kawai M."/>
            <person name="Futagami T."/>
            <person name="Toyoda A."/>
            <person name="Takaki Y."/>
            <person name="Nishi S."/>
            <person name="Hori S."/>
            <person name="Arai W."/>
            <person name="Tsubouchi T."/>
            <person name="Morono Y."/>
            <person name="Uchiyama I."/>
            <person name="Ito T."/>
            <person name="Fujiyama A."/>
            <person name="Inagaki F."/>
            <person name="Takami H."/>
        </authorList>
    </citation>
    <scope>NUCLEOTIDE SEQUENCE</scope>
    <source>
        <strain evidence="1">Expedition CK06-06</strain>
    </source>
</reference>
<feature type="non-terminal residue" evidence="1">
    <location>
        <position position="101"/>
    </location>
</feature>
<accession>X1K384</accession>
<dbReference type="EMBL" id="BARU01040109">
    <property type="protein sequence ID" value="GAH88135.1"/>
    <property type="molecule type" value="Genomic_DNA"/>
</dbReference>
<comment type="caution">
    <text evidence="1">The sequence shown here is derived from an EMBL/GenBank/DDBJ whole genome shotgun (WGS) entry which is preliminary data.</text>
</comment>
<evidence type="ECO:0000313" key="1">
    <source>
        <dbReference type="EMBL" id="GAH88135.1"/>
    </source>
</evidence>
<name>X1K384_9ZZZZ</name>
<gene>
    <name evidence="1" type="ORF">S03H2_62067</name>
</gene>
<protein>
    <submittedName>
        <fullName evidence="1">Uncharacterized protein</fullName>
    </submittedName>
</protein>